<dbReference type="InterPro" id="IPR011990">
    <property type="entry name" value="TPR-like_helical_dom_sf"/>
</dbReference>
<protein>
    <recommendedName>
        <fullName evidence="4">Sel1 repeat family protein</fullName>
    </recommendedName>
</protein>
<dbReference type="Proteomes" id="UP000219182">
    <property type="component" value="Unassembled WGS sequence"/>
</dbReference>
<gene>
    <name evidence="2" type="ORF">CN311_20110</name>
</gene>
<keyword evidence="1" id="KW-0732">Signal</keyword>
<dbReference type="SUPFAM" id="SSF81901">
    <property type="entry name" value="HCP-like"/>
    <property type="match status" value="2"/>
</dbReference>
<name>A0A2A6FBH7_9HYPH</name>
<keyword evidence="3" id="KW-1185">Reference proteome</keyword>
<feature type="signal peptide" evidence="1">
    <location>
        <begin position="1"/>
        <end position="30"/>
    </location>
</feature>
<dbReference type="Pfam" id="PF08238">
    <property type="entry name" value="Sel1"/>
    <property type="match status" value="5"/>
</dbReference>
<dbReference type="EMBL" id="NWQG01000134">
    <property type="protein sequence ID" value="PDQ19297.1"/>
    <property type="molecule type" value="Genomic_DNA"/>
</dbReference>
<evidence type="ECO:0000313" key="3">
    <source>
        <dbReference type="Proteomes" id="UP000219182"/>
    </source>
</evidence>
<dbReference type="AlphaFoldDB" id="A0A2A6FBH7"/>
<evidence type="ECO:0008006" key="4">
    <source>
        <dbReference type="Google" id="ProtNLM"/>
    </source>
</evidence>
<reference evidence="2 3" key="1">
    <citation type="submission" date="2017-09" db="EMBL/GenBank/DDBJ databases">
        <title>Mesorhizobum sanjuanii sp. nov. isolated from nodules of Lotus tenuis in saline-alkaline lowlands of Flooding Pampa.</title>
        <authorList>
            <person name="Sannazzaro A.I."/>
            <person name="Torres Tejerizo G.A."/>
            <person name="Fontana F."/>
            <person name="Cumpa Velazquez L.M."/>
            <person name="Hansen L."/>
            <person name="Pistorio M."/>
            <person name="Estrella M.J."/>
        </authorList>
    </citation>
    <scope>NUCLEOTIDE SEQUENCE [LARGE SCALE GENOMIC DNA]</scope>
    <source>
        <strain evidence="2 3">BSA136</strain>
    </source>
</reference>
<dbReference type="InterPro" id="IPR050767">
    <property type="entry name" value="Sel1_AlgK"/>
</dbReference>
<comment type="caution">
    <text evidence="2">The sequence shown here is derived from an EMBL/GenBank/DDBJ whole genome shotgun (WGS) entry which is preliminary data.</text>
</comment>
<dbReference type="InterPro" id="IPR006597">
    <property type="entry name" value="Sel1-like"/>
</dbReference>
<evidence type="ECO:0000256" key="1">
    <source>
        <dbReference type="SAM" id="SignalP"/>
    </source>
</evidence>
<dbReference type="PANTHER" id="PTHR11102:SF160">
    <property type="entry name" value="ERAD-ASSOCIATED E3 UBIQUITIN-PROTEIN LIGASE COMPONENT HRD3"/>
    <property type="match status" value="1"/>
</dbReference>
<sequence>MWGVVSKMQRFVRNAFLTIALIFSSLVAEAGESRVDLAVQKLSDAAHDGSVEAKVALGKIYDLGILADQDSIRAAALYREAAEAGSAEAQTLLGQMYFGRPGFPRDEAKAFQLFSLAADSRDRHALGLLAECYRLGYGVAKNDAQSDTLRAQAIESGDGYSAYLQSNFDKGRADYLKDIEYYDPTSEEAQKTKAEIARLDKSANELVLLAAERGDRFAQYNLSQYFRRGLNGFPKDDSEALRWLTLSAQGGNFYAQHLLGVLYRKGEGVQADKARGDRWLAIAARNGHPDSAEIMADKSVASVDVSASAVLLGIAVAVVLASAIHESDSSGGTTSATLEEMPDINHPCYLKDLMSDTDRVMNACY</sequence>
<dbReference type="SMART" id="SM00671">
    <property type="entry name" value="SEL1"/>
    <property type="match status" value="5"/>
</dbReference>
<dbReference type="Gene3D" id="1.25.40.10">
    <property type="entry name" value="Tetratricopeptide repeat domain"/>
    <property type="match status" value="2"/>
</dbReference>
<accession>A0A2A6FBH7</accession>
<evidence type="ECO:0000313" key="2">
    <source>
        <dbReference type="EMBL" id="PDQ19297.1"/>
    </source>
</evidence>
<feature type="chain" id="PRO_5012043333" description="Sel1 repeat family protein" evidence="1">
    <location>
        <begin position="31"/>
        <end position="365"/>
    </location>
</feature>
<proteinExistence type="predicted"/>
<organism evidence="2 3">
    <name type="scientific">Mesorhizobium sanjuanii</name>
    <dbReference type="NCBI Taxonomy" id="2037900"/>
    <lineage>
        <taxon>Bacteria</taxon>
        <taxon>Pseudomonadati</taxon>
        <taxon>Pseudomonadota</taxon>
        <taxon>Alphaproteobacteria</taxon>
        <taxon>Hyphomicrobiales</taxon>
        <taxon>Phyllobacteriaceae</taxon>
        <taxon>Mesorhizobium</taxon>
    </lineage>
</organism>
<dbReference type="PANTHER" id="PTHR11102">
    <property type="entry name" value="SEL-1-LIKE PROTEIN"/>
    <property type="match status" value="1"/>
</dbReference>